<evidence type="ECO:0000256" key="1">
    <source>
        <dbReference type="ARBA" id="ARBA00004651"/>
    </source>
</evidence>
<proteinExistence type="predicted"/>
<feature type="transmembrane region" description="Helical" evidence="7">
    <location>
        <begin position="328"/>
        <end position="350"/>
    </location>
</feature>
<feature type="transmembrane region" description="Helical" evidence="7">
    <location>
        <begin position="399"/>
        <end position="420"/>
    </location>
</feature>
<sequence length="489" mass="49856">MSPPRERAQPAGRTRLRDLLRPDRFSGAAGWTMALRLVGLPFQLLLFLLVARLHPVADVGLFAVVLGLWLAARSLGPLGFDQAAMRFIPAFRADGRSWAAAAFVRIALLWIGLPAVLAGAFLVAGALLQGWSLPSLAAFGMGEGQDPATGSAFVLLCGLGLPGYVLIGFLVGVVRARRQVIAAQLPELVAQPLLGLAAVGGVALAMPESGVLGSLAAVAAAAWAVALAYLWLARGVLCRGPSLPAAERRAIVRTCLSIGLSKAVTIVTLRAPLFILFLLAGAAAAALFETAQRLALLGTLGTWAIIAAASPMIAEAHAAGQSERLRRLVAGSIVIAAAQTLAVLLALLVLGDWLLGLFGPAYTAARWTAVILSLAFLANAVGGPVGNAFYMIGRERLPLGFNIAGLAVMALAVPAGTLLAGPAGAAAGFALALLVRDGGMAAMAPGMLGLRPGDLHPGRMATALLARRGGAPDVTGPAGAPVRSGPKPP</sequence>
<dbReference type="EMBL" id="JBHRTR010000050">
    <property type="protein sequence ID" value="MFC3230909.1"/>
    <property type="molecule type" value="Genomic_DNA"/>
</dbReference>
<evidence type="ECO:0000256" key="7">
    <source>
        <dbReference type="SAM" id="Phobius"/>
    </source>
</evidence>
<comment type="caution">
    <text evidence="8">The sequence shown here is derived from an EMBL/GenBank/DDBJ whole genome shotgun (WGS) entry which is preliminary data.</text>
</comment>
<evidence type="ECO:0000256" key="5">
    <source>
        <dbReference type="ARBA" id="ARBA00023136"/>
    </source>
</evidence>
<feature type="transmembrane region" description="Helical" evidence="7">
    <location>
        <begin position="34"/>
        <end position="53"/>
    </location>
</feature>
<dbReference type="RefSeq" id="WP_379906375.1">
    <property type="nucleotide sequence ID" value="NZ_JBHRTR010000050.1"/>
</dbReference>
<keyword evidence="3 7" id="KW-0812">Transmembrane</keyword>
<dbReference type="InterPro" id="IPR050833">
    <property type="entry name" value="Poly_Biosynth_Transport"/>
</dbReference>
<evidence type="ECO:0000256" key="3">
    <source>
        <dbReference type="ARBA" id="ARBA00022692"/>
    </source>
</evidence>
<organism evidence="8 9">
    <name type="scientific">Marinibaculum pumilum</name>
    <dbReference type="NCBI Taxonomy" id="1766165"/>
    <lineage>
        <taxon>Bacteria</taxon>
        <taxon>Pseudomonadati</taxon>
        <taxon>Pseudomonadota</taxon>
        <taxon>Alphaproteobacteria</taxon>
        <taxon>Rhodospirillales</taxon>
        <taxon>Rhodospirillaceae</taxon>
        <taxon>Marinibaculum</taxon>
    </lineage>
</organism>
<keyword evidence="2" id="KW-1003">Cell membrane</keyword>
<keyword evidence="4 7" id="KW-1133">Transmembrane helix</keyword>
<name>A0ABV7L8H1_9PROT</name>
<comment type="subcellular location">
    <subcellularLocation>
        <location evidence="1">Cell membrane</location>
        <topology evidence="1">Multi-pass membrane protein</topology>
    </subcellularLocation>
</comment>
<feature type="transmembrane region" description="Helical" evidence="7">
    <location>
        <begin position="267"/>
        <end position="288"/>
    </location>
</feature>
<gene>
    <name evidence="8" type="ORF">ACFOGJ_26930</name>
</gene>
<dbReference type="PANTHER" id="PTHR30250:SF11">
    <property type="entry name" value="O-ANTIGEN TRANSPORTER-RELATED"/>
    <property type="match status" value="1"/>
</dbReference>
<evidence type="ECO:0000313" key="8">
    <source>
        <dbReference type="EMBL" id="MFC3230909.1"/>
    </source>
</evidence>
<evidence type="ECO:0000256" key="4">
    <source>
        <dbReference type="ARBA" id="ARBA00022989"/>
    </source>
</evidence>
<feature type="region of interest" description="Disordered" evidence="6">
    <location>
        <begin position="469"/>
        <end position="489"/>
    </location>
</feature>
<evidence type="ECO:0000313" key="9">
    <source>
        <dbReference type="Proteomes" id="UP001595528"/>
    </source>
</evidence>
<feature type="transmembrane region" description="Helical" evidence="7">
    <location>
        <begin position="59"/>
        <end position="80"/>
    </location>
</feature>
<keyword evidence="5 7" id="KW-0472">Membrane</keyword>
<feature type="transmembrane region" description="Helical" evidence="7">
    <location>
        <begin position="294"/>
        <end position="316"/>
    </location>
</feature>
<evidence type="ECO:0000256" key="2">
    <source>
        <dbReference type="ARBA" id="ARBA00022475"/>
    </source>
</evidence>
<feature type="transmembrane region" description="Helical" evidence="7">
    <location>
        <begin position="212"/>
        <end position="232"/>
    </location>
</feature>
<protein>
    <submittedName>
        <fullName evidence="8">Lipopolysaccharide biosynthesis protein</fullName>
    </submittedName>
</protein>
<feature type="transmembrane region" description="Helical" evidence="7">
    <location>
        <begin position="188"/>
        <end position="206"/>
    </location>
</feature>
<reference evidence="9" key="1">
    <citation type="journal article" date="2019" name="Int. J. Syst. Evol. Microbiol.">
        <title>The Global Catalogue of Microorganisms (GCM) 10K type strain sequencing project: providing services to taxonomists for standard genome sequencing and annotation.</title>
        <authorList>
            <consortium name="The Broad Institute Genomics Platform"/>
            <consortium name="The Broad Institute Genome Sequencing Center for Infectious Disease"/>
            <person name="Wu L."/>
            <person name="Ma J."/>
        </authorList>
    </citation>
    <scope>NUCLEOTIDE SEQUENCE [LARGE SCALE GENOMIC DNA]</scope>
    <source>
        <strain evidence="9">KCTC 42964</strain>
    </source>
</reference>
<dbReference type="PANTHER" id="PTHR30250">
    <property type="entry name" value="PST FAMILY PREDICTED COLANIC ACID TRANSPORTER"/>
    <property type="match status" value="1"/>
</dbReference>
<keyword evidence="9" id="KW-1185">Reference proteome</keyword>
<accession>A0ABV7L8H1</accession>
<feature type="transmembrane region" description="Helical" evidence="7">
    <location>
        <begin position="148"/>
        <end position="176"/>
    </location>
</feature>
<feature type="transmembrane region" description="Helical" evidence="7">
    <location>
        <begin position="101"/>
        <end position="128"/>
    </location>
</feature>
<evidence type="ECO:0000256" key="6">
    <source>
        <dbReference type="SAM" id="MobiDB-lite"/>
    </source>
</evidence>
<dbReference type="Proteomes" id="UP001595528">
    <property type="component" value="Unassembled WGS sequence"/>
</dbReference>
<feature type="transmembrane region" description="Helical" evidence="7">
    <location>
        <begin position="370"/>
        <end position="392"/>
    </location>
</feature>